<dbReference type="EMBL" id="BARU01011626">
    <property type="protein sequence ID" value="GAH32025.1"/>
    <property type="molecule type" value="Genomic_DNA"/>
</dbReference>
<proteinExistence type="predicted"/>
<dbReference type="Gene3D" id="3.90.230.10">
    <property type="entry name" value="Creatinase/methionine aminopeptidase superfamily"/>
    <property type="match status" value="1"/>
</dbReference>
<evidence type="ECO:0000313" key="1">
    <source>
        <dbReference type="EMBL" id="GAH32025.1"/>
    </source>
</evidence>
<gene>
    <name evidence="1" type="ORF">S03H2_21761</name>
</gene>
<dbReference type="SUPFAM" id="SSF55920">
    <property type="entry name" value="Creatinase/aminopeptidase"/>
    <property type="match status" value="1"/>
</dbReference>
<sequence>SVITTGCRGIKTEKELAYMDLANKITKMAYCEAFKKLQEGMSPRELRNHIQQRLRILLFS</sequence>
<organism evidence="1">
    <name type="scientific">marine sediment metagenome</name>
    <dbReference type="NCBI Taxonomy" id="412755"/>
    <lineage>
        <taxon>unclassified sequences</taxon>
        <taxon>metagenomes</taxon>
        <taxon>ecological metagenomes</taxon>
    </lineage>
</organism>
<dbReference type="AlphaFoldDB" id="X1FHP4"/>
<comment type="caution">
    <text evidence="1">The sequence shown here is derived from an EMBL/GenBank/DDBJ whole genome shotgun (WGS) entry which is preliminary data.</text>
</comment>
<name>X1FHP4_9ZZZZ</name>
<protein>
    <submittedName>
        <fullName evidence="1">Uncharacterized protein</fullName>
    </submittedName>
</protein>
<accession>X1FHP4</accession>
<reference evidence="1" key="1">
    <citation type="journal article" date="2014" name="Front. Microbiol.">
        <title>High frequency of phylogenetically diverse reductive dehalogenase-homologous genes in deep subseafloor sedimentary metagenomes.</title>
        <authorList>
            <person name="Kawai M."/>
            <person name="Futagami T."/>
            <person name="Toyoda A."/>
            <person name="Takaki Y."/>
            <person name="Nishi S."/>
            <person name="Hori S."/>
            <person name="Arai W."/>
            <person name="Tsubouchi T."/>
            <person name="Morono Y."/>
            <person name="Uchiyama I."/>
            <person name="Ito T."/>
            <person name="Fujiyama A."/>
            <person name="Inagaki F."/>
            <person name="Takami H."/>
        </authorList>
    </citation>
    <scope>NUCLEOTIDE SEQUENCE</scope>
    <source>
        <strain evidence="1">Expedition CK06-06</strain>
    </source>
</reference>
<dbReference type="InterPro" id="IPR036005">
    <property type="entry name" value="Creatinase/aminopeptidase-like"/>
</dbReference>
<feature type="non-terminal residue" evidence="1">
    <location>
        <position position="1"/>
    </location>
</feature>